<comment type="caution">
    <text evidence="3">The sequence shown here is derived from an EMBL/GenBank/DDBJ whole genome shotgun (WGS) entry which is preliminary data.</text>
</comment>
<feature type="compositionally biased region" description="Polar residues" evidence="1">
    <location>
        <begin position="389"/>
        <end position="409"/>
    </location>
</feature>
<reference evidence="3 4" key="1">
    <citation type="submission" date="2024-01" db="EMBL/GenBank/DDBJ databases">
        <title>Campylobacter porcellus sp. nov.</title>
        <authorList>
            <person name="Papic B."/>
            <person name="Gruntar I."/>
        </authorList>
    </citation>
    <scope>NUCLEOTIDE SEQUENCE [LARGE SCALE GENOMIC DNA]</scope>
    <source>
        <strain evidence="3 4">CX2-4855-23</strain>
    </source>
</reference>
<dbReference type="EMBL" id="JAZBRD010000029">
    <property type="protein sequence ID" value="MEE3745277.1"/>
    <property type="molecule type" value="Genomic_DNA"/>
</dbReference>
<gene>
    <name evidence="3" type="ORF">V2I23_08310</name>
</gene>
<protein>
    <recommendedName>
        <fullName evidence="2">Phage-Barnase-EndoU-ColicinE5/D-RelE-like nuclease domain-containing protein</fullName>
    </recommendedName>
</protein>
<proteinExistence type="predicted"/>
<keyword evidence="4" id="KW-1185">Reference proteome</keyword>
<feature type="non-terminal residue" evidence="3">
    <location>
        <position position="576"/>
    </location>
</feature>
<evidence type="ECO:0000259" key="2">
    <source>
        <dbReference type="Pfam" id="PF18809"/>
    </source>
</evidence>
<evidence type="ECO:0000256" key="1">
    <source>
        <dbReference type="SAM" id="MobiDB-lite"/>
    </source>
</evidence>
<feature type="non-terminal residue" evidence="3">
    <location>
        <position position="1"/>
    </location>
</feature>
<organism evidence="3 4">
    <name type="scientific">Campylobacter porcelli</name>
    <dbReference type="NCBI Taxonomy" id="1660073"/>
    <lineage>
        <taxon>Bacteria</taxon>
        <taxon>Pseudomonadati</taxon>
        <taxon>Campylobacterota</taxon>
        <taxon>Epsilonproteobacteria</taxon>
        <taxon>Campylobacterales</taxon>
        <taxon>Campylobacteraceae</taxon>
        <taxon>Campylobacter</taxon>
    </lineage>
</organism>
<evidence type="ECO:0000313" key="4">
    <source>
        <dbReference type="Proteomes" id="UP001331664"/>
    </source>
</evidence>
<sequence length="576" mass="65117">QKATNEAQQFGKTEQLQTKEQELVELAKTLGVYNENYSVERLSQRVKDTLETNAHIKEIEINAINKIEALNNFKMENTGEKLQRKKILTQAEQELKEFAKSIGVSDEKLQNYSVKSINDLREQISGLSVYLSKTKNEKGEALANKYSKILVDIDSLNIDRAVNRAEQKEQIEALKKEAVAAVRELGGKPLHTVSLLAARHGKSDEFLTKNLITKDELNRARELLQKEQKIEPIKEFGVNYAEFYHDGKNAIQKLLTERQGQVAGAFERKELGDIDLPWGEITDAIKHKGYGLAHILDKRTAEFIEQGLSKKQAEAKAIELINKLPDIIKNGEIEQKGGRFRIQKDDYVIGLTSEYKGEKRNWIITAFEKDKKGNPQSFTEADFKAKSDNLLTNPTKNSTTTANKNQGEIKSTGKMPKISAGSKVKNEIFKNFMADEGVVQAAIVNDFQNFKLFAKNKLDDLLVDAYKKSPDETRKLFDNVIGEFEPALNEFHKIAQSGELGAAKKTITQKQDLGKWELDKKAVWHFENTINTSAGGIKKEYADDLAKIDELNLGDEVKFKLKEKYEKFLSAASDRV</sequence>
<accession>A0ABU7M6E0</accession>
<dbReference type="Pfam" id="PF18809">
    <property type="entry name" value="PBECR1"/>
    <property type="match status" value="1"/>
</dbReference>
<feature type="domain" description="Phage-Barnase-EndoU-ColicinE5/D-RelE-like nuclease" evidence="2">
    <location>
        <begin position="265"/>
        <end position="372"/>
    </location>
</feature>
<feature type="region of interest" description="Disordered" evidence="1">
    <location>
        <begin position="389"/>
        <end position="416"/>
    </location>
</feature>
<evidence type="ECO:0000313" key="3">
    <source>
        <dbReference type="EMBL" id="MEE3745277.1"/>
    </source>
</evidence>
<dbReference type="Proteomes" id="UP001331664">
    <property type="component" value="Unassembled WGS sequence"/>
</dbReference>
<dbReference type="InterPro" id="IPR041092">
    <property type="entry name" value="PBECR1"/>
</dbReference>
<name>A0ABU7M6E0_9BACT</name>